<gene>
    <name evidence="2" type="ORF">MBUL_02826</name>
    <name evidence="3" type="ORF">OICFNHDK_4478</name>
</gene>
<evidence type="ECO:0000256" key="1">
    <source>
        <dbReference type="SAM" id="MobiDB-lite"/>
    </source>
</evidence>
<dbReference type="Proteomes" id="UP001055307">
    <property type="component" value="Unassembled WGS sequence"/>
</dbReference>
<reference evidence="3" key="3">
    <citation type="submission" date="2021-08" db="EMBL/GenBank/DDBJ databases">
        <authorList>
            <person name="Tani A."/>
            <person name="Ola A."/>
            <person name="Ogura Y."/>
            <person name="Katsura K."/>
            <person name="Hayashi T."/>
        </authorList>
    </citation>
    <scope>NUCLEOTIDE SEQUENCE</scope>
    <source>
        <strain evidence="3">DSM 21893</strain>
    </source>
</reference>
<evidence type="ECO:0000313" key="3">
    <source>
        <dbReference type="EMBL" id="GJD41987.1"/>
    </source>
</evidence>
<reference evidence="3" key="1">
    <citation type="journal article" date="2016" name="Front. Microbiol.">
        <title>Genome Sequence of the Piezophilic, Mesophilic Sulfate-Reducing Bacterium Desulfovibrio indicus J2T.</title>
        <authorList>
            <person name="Cao J."/>
            <person name="Maignien L."/>
            <person name="Shao Z."/>
            <person name="Alain K."/>
            <person name="Jebbar M."/>
        </authorList>
    </citation>
    <scope>NUCLEOTIDE SEQUENCE</scope>
    <source>
        <strain evidence="3">DSM 21893</strain>
    </source>
</reference>
<keyword evidence="4" id="KW-1185">Reference proteome</keyword>
<dbReference type="RefSeq" id="WP_018044274.1">
    <property type="nucleotide sequence ID" value="NZ_BPQF01000035.1"/>
</dbReference>
<dbReference type="EMBL" id="LR743504">
    <property type="protein sequence ID" value="CAA2104692.1"/>
    <property type="molecule type" value="Genomic_DNA"/>
</dbReference>
<organism evidence="2">
    <name type="scientific">Methylobacterium bullatum</name>
    <dbReference type="NCBI Taxonomy" id="570505"/>
    <lineage>
        <taxon>Bacteria</taxon>
        <taxon>Pseudomonadati</taxon>
        <taxon>Pseudomonadota</taxon>
        <taxon>Alphaproteobacteria</taxon>
        <taxon>Hyphomicrobiales</taxon>
        <taxon>Methylobacteriaceae</taxon>
        <taxon>Methylobacterium</taxon>
    </lineage>
</organism>
<name>A0A679J0J5_9HYPH</name>
<feature type="compositionally biased region" description="Pro residues" evidence="1">
    <location>
        <begin position="119"/>
        <end position="128"/>
    </location>
</feature>
<dbReference type="AlphaFoldDB" id="A0A679J0J5"/>
<reference evidence="2" key="2">
    <citation type="submission" date="2019-12" db="EMBL/GenBank/DDBJ databases">
        <authorList>
            <person name="Cremers G."/>
        </authorList>
    </citation>
    <scope>NUCLEOTIDE SEQUENCE</scope>
    <source>
        <strain evidence="2">Mbul1</strain>
    </source>
</reference>
<dbReference type="EMBL" id="BPQF01000035">
    <property type="protein sequence ID" value="GJD41987.1"/>
    <property type="molecule type" value="Genomic_DNA"/>
</dbReference>
<feature type="region of interest" description="Disordered" evidence="1">
    <location>
        <begin position="104"/>
        <end position="137"/>
    </location>
</feature>
<evidence type="ECO:0000313" key="2">
    <source>
        <dbReference type="EMBL" id="CAA2104692.1"/>
    </source>
</evidence>
<sequence>MCDLIENLQNLGIAQVRARLTQARAAAQALIDDPALPEIRREHLAVALDDADARLLDMARNILFHLAGEIEAAGEPVEERVDLDANRSPEERAVVVGILDDLLAEDGPSPDPVASGMPRPLPPPPLPPGARGAPTRI</sequence>
<accession>A0A679J0J5</accession>
<evidence type="ECO:0000313" key="4">
    <source>
        <dbReference type="Proteomes" id="UP001055307"/>
    </source>
</evidence>
<proteinExistence type="predicted"/>
<protein>
    <submittedName>
        <fullName evidence="2">Uncharacterized protein</fullName>
    </submittedName>
</protein>